<dbReference type="AlphaFoldDB" id="A0A3S4RCF2"/>
<evidence type="ECO:0000256" key="3">
    <source>
        <dbReference type="ARBA" id="ARBA00023125"/>
    </source>
</evidence>
<keyword evidence="4" id="KW-0233">DNA recombination</keyword>
<dbReference type="InterPro" id="IPR006118">
    <property type="entry name" value="Recombinase_CS"/>
</dbReference>
<evidence type="ECO:0000313" key="8">
    <source>
        <dbReference type="EMBL" id="VEG29991.1"/>
    </source>
</evidence>
<comment type="similarity">
    <text evidence="1">Belongs to the site-specific recombinase resolvase family.</text>
</comment>
<dbReference type="GO" id="GO:0015074">
    <property type="term" value="P:DNA integration"/>
    <property type="evidence" value="ECO:0007669"/>
    <property type="project" value="UniProtKB-KW"/>
</dbReference>
<dbReference type="CDD" id="cd00569">
    <property type="entry name" value="HTH_Hin_like"/>
    <property type="match status" value="1"/>
</dbReference>
<proteinExistence type="inferred from homology"/>
<organism evidence="8 9">
    <name type="scientific">Actinomyces howellii</name>
    <dbReference type="NCBI Taxonomy" id="52771"/>
    <lineage>
        <taxon>Bacteria</taxon>
        <taxon>Bacillati</taxon>
        <taxon>Actinomycetota</taxon>
        <taxon>Actinomycetes</taxon>
        <taxon>Actinomycetales</taxon>
        <taxon>Actinomycetaceae</taxon>
        <taxon>Actinomyces</taxon>
    </lineage>
</organism>
<dbReference type="Pfam" id="PF00239">
    <property type="entry name" value="Resolvase"/>
    <property type="match status" value="1"/>
</dbReference>
<evidence type="ECO:0000256" key="6">
    <source>
        <dbReference type="PROSITE-ProRule" id="PRU10137"/>
    </source>
</evidence>
<dbReference type="Proteomes" id="UP000266895">
    <property type="component" value="Chromosome"/>
</dbReference>
<reference evidence="8 9" key="1">
    <citation type="submission" date="2018-12" db="EMBL/GenBank/DDBJ databases">
        <authorList>
            <consortium name="Pathogen Informatics"/>
        </authorList>
    </citation>
    <scope>NUCLEOTIDE SEQUENCE [LARGE SCALE GENOMIC DNA]</scope>
    <source>
        <strain evidence="8 9">NCTC11636</strain>
    </source>
</reference>
<dbReference type="SUPFAM" id="SSF53041">
    <property type="entry name" value="Resolvase-like"/>
    <property type="match status" value="1"/>
</dbReference>
<evidence type="ECO:0000313" key="9">
    <source>
        <dbReference type="Proteomes" id="UP000266895"/>
    </source>
</evidence>
<feature type="domain" description="Resolvase/invertase-type recombinase catalytic" evidence="7">
    <location>
        <begin position="12"/>
        <end position="148"/>
    </location>
</feature>
<dbReference type="SMART" id="SM00857">
    <property type="entry name" value="Resolvase"/>
    <property type="match status" value="1"/>
</dbReference>
<dbReference type="OrthoDB" id="3405463at2"/>
<feature type="active site" description="O-(5'-phospho-DNA)-serine intermediate" evidence="5 6">
    <location>
        <position position="20"/>
    </location>
</feature>
<dbReference type="Gene3D" id="1.10.10.60">
    <property type="entry name" value="Homeodomain-like"/>
    <property type="match status" value="1"/>
</dbReference>
<dbReference type="EMBL" id="LR134350">
    <property type="protein sequence ID" value="VEG29991.1"/>
    <property type="molecule type" value="Genomic_DNA"/>
</dbReference>
<dbReference type="PANTHER" id="PTHR30461:SF26">
    <property type="entry name" value="RESOLVASE HOMOLOG YNEB"/>
    <property type="match status" value="1"/>
</dbReference>
<name>A0A3S4RCF2_9ACTO</name>
<protein>
    <submittedName>
        <fullName evidence="8">DNA-invertase hin</fullName>
    </submittedName>
</protein>
<accession>A0A3S4RCF2</accession>
<dbReference type="InterPro" id="IPR036162">
    <property type="entry name" value="Resolvase-like_N_sf"/>
</dbReference>
<keyword evidence="9" id="KW-1185">Reference proteome</keyword>
<keyword evidence="3" id="KW-0238">DNA-binding</keyword>
<dbReference type="InterPro" id="IPR006120">
    <property type="entry name" value="Resolvase_HTH_dom"/>
</dbReference>
<evidence type="ECO:0000256" key="4">
    <source>
        <dbReference type="ARBA" id="ARBA00023172"/>
    </source>
</evidence>
<dbReference type="GO" id="GO:0000150">
    <property type="term" value="F:DNA strand exchange activity"/>
    <property type="evidence" value="ECO:0007669"/>
    <property type="project" value="InterPro"/>
</dbReference>
<dbReference type="PROSITE" id="PS51736">
    <property type="entry name" value="RECOMBINASES_3"/>
    <property type="match status" value="1"/>
</dbReference>
<dbReference type="InterPro" id="IPR006119">
    <property type="entry name" value="Resolv_N"/>
</dbReference>
<dbReference type="CDD" id="cd03768">
    <property type="entry name" value="SR_ResInv"/>
    <property type="match status" value="1"/>
</dbReference>
<keyword evidence="2" id="KW-0229">DNA integration</keyword>
<dbReference type="RefSeq" id="WP_126383491.1">
    <property type="nucleotide sequence ID" value="NZ_LR134350.1"/>
</dbReference>
<dbReference type="PROSITE" id="PS00398">
    <property type="entry name" value="RECOMBINASES_2"/>
    <property type="match status" value="1"/>
</dbReference>
<sequence>MTQHAGRAAAGQRVGYARVSTVDQNLDRQLAAIGKVDRLFTDSSTGGSRAQRTGLTELITYVRAGDTVVVTSMDRLARSLRDLVAIVDEITTKGATLTFLTEGQTYRPGHTDPTSDLMLGILGSVAQFERALIRERQAEGIAAARARGVYRGRARALSEADVEQARERVAAGVPKAAVARDLGVHRSTLHRALSQ</sequence>
<dbReference type="Pfam" id="PF02796">
    <property type="entry name" value="HTH_7"/>
    <property type="match status" value="1"/>
</dbReference>
<dbReference type="GO" id="GO:0003677">
    <property type="term" value="F:DNA binding"/>
    <property type="evidence" value="ECO:0007669"/>
    <property type="project" value="UniProtKB-KW"/>
</dbReference>
<dbReference type="PANTHER" id="PTHR30461">
    <property type="entry name" value="DNA-INVERTASE FROM LAMBDOID PROPHAGE"/>
    <property type="match status" value="1"/>
</dbReference>
<dbReference type="InterPro" id="IPR009057">
    <property type="entry name" value="Homeodomain-like_sf"/>
</dbReference>
<dbReference type="KEGG" id="ahw:NCTC11636_02464"/>
<evidence type="ECO:0000256" key="2">
    <source>
        <dbReference type="ARBA" id="ARBA00022908"/>
    </source>
</evidence>
<dbReference type="InterPro" id="IPR050639">
    <property type="entry name" value="SSR_resolvase"/>
</dbReference>
<dbReference type="PROSITE" id="PS00397">
    <property type="entry name" value="RECOMBINASES_1"/>
    <property type="match status" value="1"/>
</dbReference>
<evidence type="ECO:0000256" key="5">
    <source>
        <dbReference type="PIRSR" id="PIRSR606118-50"/>
    </source>
</evidence>
<dbReference type="Gene3D" id="3.40.50.1390">
    <property type="entry name" value="Resolvase, N-terminal catalytic domain"/>
    <property type="match status" value="1"/>
</dbReference>
<dbReference type="SUPFAM" id="SSF46689">
    <property type="entry name" value="Homeodomain-like"/>
    <property type="match status" value="1"/>
</dbReference>
<gene>
    <name evidence="8" type="primary">hin</name>
    <name evidence="8" type="ORF">NCTC11636_02464</name>
</gene>
<evidence type="ECO:0000259" key="7">
    <source>
        <dbReference type="PROSITE" id="PS51736"/>
    </source>
</evidence>
<evidence type="ECO:0000256" key="1">
    <source>
        <dbReference type="ARBA" id="ARBA00009913"/>
    </source>
</evidence>